<dbReference type="Proteomes" id="UP000288227">
    <property type="component" value="Unassembled WGS sequence"/>
</dbReference>
<dbReference type="InterPro" id="IPR018490">
    <property type="entry name" value="cNMP-bd_dom_sf"/>
</dbReference>
<proteinExistence type="predicted"/>
<accession>A0A401UE74</accession>
<evidence type="ECO:0000313" key="3">
    <source>
        <dbReference type="EMBL" id="GCC53162.1"/>
    </source>
</evidence>
<feature type="transmembrane region" description="Helical" evidence="1">
    <location>
        <begin position="308"/>
        <end position="328"/>
    </location>
</feature>
<dbReference type="InterPro" id="IPR000595">
    <property type="entry name" value="cNMP-bd_dom"/>
</dbReference>
<protein>
    <submittedName>
        <fullName evidence="3">Cyclic nucleotide-binding protein</fullName>
    </submittedName>
</protein>
<dbReference type="InterPro" id="IPR014710">
    <property type="entry name" value="RmlC-like_jellyroll"/>
</dbReference>
<feature type="transmembrane region" description="Helical" evidence="1">
    <location>
        <begin position="92"/>
        <end position="113"/>
    </location>
</feature>
<dbReference type="CDD" id="cd00038">
    <property type="entry name" value="CAP_ED"/>
    <property type="match status" value="1"/>
</dbReference>
<dbReference type="SUPFAM" id="SSF51206">
    <property type="entry name" value="cAMP-binding domain-like"/>
    <property type="match status" value="1"/>
</dbReference>
<keyword evidence="1" id="KW-0472">Membrane</keyword>
<dbReference type="Gene3D" id="1.25.10.10">
    <property type="entry name" value="Leucine-rich Repeat Variant"/>
    <property type="match status" value="1"/>
</dbReference>
<reference evidence="3 4" key="1">
    <citation type="submission" date="2018-11" db="EMBL/GenBank/DDBJ databases">
        <title>Chryseotalea sanarue gen. nov., sp., nov., a member of the family Cytophagaceae, isolated from a brackish lake in Hamamatsu Japan.</title>
        <authorList>
            <person name="Maejima Y."/>
            <person name="Iino T."/>
            <person name="Muraguchi Y."/>
            <person name="Fukuda K."/>
            <person name="Ohkuma M."/>
            <person name="Moriuchi R."/>
            <person name="Dohra H."/>
            <person name="Kimbara K."/>
            <person name="Shintani M."/>
        </authorList>
    </citation>
    <scope>NUCLEOTIDE SEQUENCE [LARGE SCALE GENOMIC DNA]</scope>
    <source>
        <strain evidence="3 4">Ys</strain>
    </source>
</reference>
<keyword evidence="1" id="KW-0812">Transmembrane</keyword>
<dbReference type="AlphaFoldDB" id="A0A401UE74"/>
<feature type="transmembrane region" description="Helical" evidence="1">
    <location>
        <begin position="279"/>
        <end position="302"/>
    </location>
</feature>
<feature type="transmembrane region" description="Helical" evidence="1">
    <location>
        <begin position="247"/>
        <end position="267"/>
    </location>
</feature>
<gene>
    <name evidence="3" type="ORF">SanaruYs_34050</name>
</gene>
<organism evidence="3 4">
    <name type="scientific">Chryseotalea sanaruensis</name>
    <dbReference type="NCBI Taxonomy" id="2482724"/>
    <lineage>
        <taxon>Bacteria</taxon>
        <taxon>Pseudomonadati</taxon>
        <taxon>Bacteroidota</taxon>
        <taxon>Cytophagia</taxon>
        <taxon>Cytophagales</taxon>
        <taxon>Chryseotaleaceae</taxon>
        <taxon>Chryseotalea</taxon>
    </lineage>
</organism>
<dbReference type="Pfam" id="PF13646">
    <property type="entry name" value="HEAT_2"/>
    <property type="match status" value="1"/>
</dbReference>
<feature type="transmembrane region" description="Helical" evidence="1">
    <location>
        <begin position="35"/>
        <end position="52"/>
    </location>
</feature>
<sequence>MLATGFFMGIFIATYQITADSLFLSRLGDQLNKAFLIAGALGILTTAVYSFFQSRIRYTTLTISAVMLISAFTVGVYYLLHVRIDLEETLIFALYCMSGPLTAILLLSYWGTFGRLFNFRQSKRIIGWIDAGQLIAAILASFVIPLTSPFVPDTTNYLLLCAVSILIVSILLFIISSNFKMAKDDPKDDSDGAVESSETSLVSIVKDPYTRVLSVFLLVSMSVYILSQFSFQQVVQQQYPDERQLTNFMAFFMGAVYILSLTMQTFVNHRIISNYGLKVSLYILPAVIGLFAFTSVGTGILFGNDASQSGYVFFFVSVALTRLFSWTLRDSLENPVFKLFFIPLDGRLRFAIQSKVEGTFNEIARFLAGLLLFGVALLPFFKVVYIMGFLLVLTAIYLVIVNRLYQGYRGKIHEKLESVNITQEKLERGYARLTSTLENFLRVPESAKAVFSFKLLEKINAGQVPGWINTLMRNSDDAARHYAQHRMNELKGLSVSDKYVIKGDREEGSGKQVLSKADLQMIIDNNGEITKSRVQKLTRSYDPDDRQYAAELLLHTGKDESTSFLMELLTDSEHKVRNTAIKTAVQRYNAEVINALIENLGSSTYSNQALNALLLIGEPALVALDSAFYRSGQSTQIMLRIIQVMGRIGGGRARDMLWQKIDYPNKVIVSKALIALGECGFKAGISQISRIKYAIESDVADIRWNLSALQEMETNGIYKDITQAIRWEIQNDIEHIYMLLTMLYDTHSIQLVKENIDSGTPEGIAYAIELLDVFLSDQLKQRVIPVLDDLSDGERINRLEDIYPRVRLDSKLVLKFLINRDFTQTNRWTKACLIYQIGLLKIGDFQMDLIAQLFNPDELVSEVAAWSLYQFSPHSYEENTKRLGVNRKRKLDHSILQKGGKEMLFERILFLSKIELFQNVPGIVLSYIADISDEIEVKEGEIIVLDDQQNDYFYLVVAGGLELFRGGQLKALYIEGQFIGEMMVKEGFANFNRARTTKDSLLMKFDKNQFYELLSDHVKLADQFLVYI</sequence>
<evidence type="ECO:0000259" key="2">
    <source>
        <dbReference type="PROSITE" id="PS50042"/>
    </source>
</evidence>
<dbReference type="InterPro" id="IPR016024">
    <property type="entry name" value="ARM-type_fold"/>
</dbReference>
<dbReference type="Gene3D" id="2.60.120.10">
    <property type="entry name" value="Jelly Rolls"/>
    <property type="match status" value="1"/>
</dbReference>
<keyword evidence="1" id="KW-1133">Transmembrane helix</keyword>
<dbReference type="InterPro" id="IPR036259">
    <property type="entry name" value="MFS_trans_sf"/>
</dbReference>
<feature type="transmembrane region" description="Helical" evidence="1">
    <location>
        <begin position="156"/>
        <end position="175"/>
    </location>
</feature>
<evidence type="ECO:0000256" key="1">
    <source>
        <dbReference type="SAM" id="Phobius"/>
    </source>
</evidence>
<dbReference type="PROSITE" id="PS50042">
    <property type="entry name" value="CNMP_BINDING_3"/>
    <property type="match status" value="1"/>
</dbReference>
<dbReference type="EMBL" id="BHXQ01000006">
    <property type="protein sequence ID" value="GCC53162.1"/>
    <property type="molecule type" value="Genomic_DNA"/>
</dbReference>
<comment type="caution">
    <text evidence="3">The sequence shown here is derived from an EMBL/GenBank/DDBJ whole genome shotgun (WGS) entry which is preliminary data.</text>
</comment>
<dbReference type="InterPro" id="IPR011989">
    <property type="entry name" value="ARM-like"/>
</dbReference>
<feature type="transmembrane region" description="Helical" evidence="1">
    <location>
        <begin position="209"/>
        <end position="227"/>
    </location>
</feature>
<feature type="transmembrane region" description="Helical" evidence="1">
    <location>
        <begin position="59"/>
        <end position="80"/>
    </location>
</feature>
<dbReference type="Pfam" id="PF00027">
    <property type="entry name" value="cNMP_binding"/>
    <property type="match status" value="1"/>
</dbReference>
<feature type="transmembrane region" description="Helical" evidence="1">
    <location>
        <begin position="125"/>
        <end position="144"/>
    </location>
</feature>
<feature type="domain" description="Cyclic nucleotide-binding" evidence="2">
    <location>
        <begin position="916"/>
        <end position="1014"/>
    </location>
</feature>
<dbReference type="SUPFAM" id="SSF48371">
    <property type="entry name" value="ARM repeat"/>
    <property type="match status" value="1"/>
</dbReference>
<dbReference type="SMART" id="SM00100">
    <property type="entry name" value="cNMP"/>
    <property type="match status" value="1"/>
</dbReference>
<feature type="transmembrane region" description="Helical" evidence="1">
    <location>
        <begin position="387"/>
        <end position="405"/>
    </location>
</feature>
<name>A0A401UE74_9BACT</name>
<dbReference type="SUPFAM" id="SSF103473">
    <property type="entry name" value="MFS general substrate transporter"/>
    <property type="match status" value="1"/>
</dbReference>
<evidence type="ECO:0000313" key="4">
    <source>
        <dbReference type="Proteomes" id="UP000288227"/>
    </source>
</evidence>
<keyword evidence="4" id="KW-1185">Reference proteome</keyword>